<evidence type="ECO:0000256" key="2">
    <source>
        <dbReference type="SAM" id="Phobius"/>
    </source>
</evidence>
<keyword evidence="2" id="KW-0812">Transmembrane</keyword>
<feature type="region of interest" description="Disordered" evidence="1">
    <location>
        <begin position="188"/>
        <end position="211"/>
    </location>
</feature>
<evidence type="ECO:0000313" key="3">
    <source>
        <dbReference type="EMBL" id="MED6147717.1"/>
    </source>
</evidence>
<sequence>MWNSEKRKLEIQSPCAKRSEILQTARKTPKEFISQARSKRLKLPSGGNERYDAIVDGSPKDLNHPKLYILGASPPQGTHSLTLPTIFDLESHNPISGLLGLFTFTLTSVSVIVLGYAEELVHRRHIFLPRSLKLGTPFKVLWRIIKEPDLNRIYPIDDFPGCWIQDEDDINDRVAEVNDLGRPLRLGLVPETGNHETAEPVRNQEVGPDRDPAGFLKELHGVVL</sequence>
<reference evidence="3 4" key="1">
    <citation type="journal article" date="2023" name="Plants (Basel)">
        <title>Bridging the Gap: Combining Genomics and Transcriptomics Approaches to Understand Stylosanthes scabra, an Orphan Legume from the Brazilian Caatinga.</title>
        <authorList>
            <person name="Ferreira-Neto J.R.C."/>
            <person name="da Silva M.D."/>
            <person name="Binneck E."/>
            <person name="de Melo N.F."/>
            <person name="da Silva R.H."/>
            <person name="de Melo A.L.T.M."/>
            <person name="Pandolfi V."/>
            <person name="Bustamante F.O."/>
            <person name="Brasileiro-Vidal A.C."/>
            <person name="Benko-Iseppon A.M."/>
        </authorList>
    </citation>
    <scope>NUCLEOTIDE SEQUENCE [LARGE SCALE GENOMIC DNA]</scope>
    <source>
        <tissue evidence="3">Leaves</tissue>
    </source>
</reference>
<accession>A0ABU6TG55</accession>
<feature type="transmembrane region" description="Helical" evidence="2">
    <location>
        <begin position="95"/>
        <end position="117"/>
    </location>
</feature>
<keyword evidence="4" id="KW-1185">Reference proteome</keyword>
<proteinExistence type="predicted"/>
<protein>
    <submittedName>
        <fullName evidence="3">Uncharacterized protein</fullName>
    </submittedName>
</protein>
<evidence type="ECO:0000313" key="4">
    <source>
        <dbReference type="Proteomes" id="UP001341840"/>
    </source>
</evidence>
<gene>
    <name evidence="3" type="ORF">PIB30_046409</name>
</gene>
<dbReference type="Proteomes" id="UP001341840">
    <property type="component" value="Unassembled WGS sequence"/>
</dbReference>
<name>A0ABU6TG55_9FABA</name>
<comment type="caution">
    <text evidence="3">The sequence shown here is derived from an EMBL/GenBank/DDBJ whole genome shotgun (WGS) entry which is preliminary data.</text>
</comment>
<keyword evidence="2" id="KW-0472">Membrane</keyword>
<organism evidence="3 4">
    <name type="scientific">Stylosanthes scabra</name>
    <dbReference type="NCBI Taxonomy" id="79078"/>
    <lineage>
        <taxon>Eukaryota</taxon>
        <taxon>Viridiplantae</taxon>
        <taxon>Streptophyta</taxon>
        <taxon>Embryophyta</taxon>
        <taxon>Tracheophyta</taxon>
        <taxon>Spermatophyta</taxon>
        <taxon>Magnoliopsida</taxon>
        <taxon>eudicotyledons</taxon>
        <taxon>Gunneridae</taxon>
        <taxon>Pentapetalae</taxon>
        <taxon>rosids</taxon>
        <taxon>fabids</taxon>
        <taxon>Fabales</taxon>
        <taxon>Fabaceae</taxon>
        <taxon>Papilionoideae</taxon>
        <taxon>50 kb inversion clade</taxon>
        <taxon>dalbergioids sensu lato</taxon>
        <taxon>Dalbergieae</taxon>
        <taxon>Pterocarpus clade</taxon>
        <taxon>Stylosanthes</taxon>
    </lineage>
</organism>
<keyword evidence="2" id="KW-1133">Transmembrane helix</keyword>
<evidence type="ECO:0000256" key="1">
    <source>
        <dbReference type="SAM" id="MobiDB-lite"/>
    </source>
</evidence>
<dbReference type="EMBL" id="JASCZI010090910">
    <property type="protein sequence ID" value="MED6147717.1"/>
    <property type="molecule type" value="Genomic_DNA"/>
</dbReference>